<dbReference type="PROSITE" id="PS01359">
    <property type="entry name" value="ZF_PHD_1"/>
    <property type="match status" value="1"/>
</dbReference>
<dbReference type="InterPro" id="IPR011011">
    <property type="entry name" value="Znf_FYVE_PHD"/>
</dbReference>
<dbReference type="SUPFAM" id="SSF57903">
    <property type="entry name" value="FYVE/PHD zinc finger"/>
    <property type="match status" value="1"/>
</dbReference>
<protein>
    <submittedName>
        <fullName evidence="7">Cysteine-rich protein 2-binding protein</fullName>
    </submittedName>
</protein>
<dbReference type="Gene3D" id="3.40.630.30">
    <property type="match status" value="1"/>
</dbReference>
<evidence type="ECO:0000259" key="5">
    <source>
        <dbReference type="PROSITE" id="PS51186"/>
    </source>
</evidence>
<proteinExistence type="predicted"/>
<evidence type="ECO:0000256" key="2">
    <source>
        <dbReference type="ARBA" id="ARBA00022771"/>
    </source>
</evidence>
<dbReference type="GO" id="GO:0008270">
    <property type="term" value="F:zinc ion binding"/>
    <property type="evidence" value="ECO:0007669"/>
    <property type="project" value="UniProtKB-KW"/>
</dbReference>
<dbReference type="InterPro" id="IPR000182">
    <property type="entry name" value="GNAT_dom"/>
</dbReference>
<evidence type="ECO:0000256" key="1">
    <source>
        <dbReference type="ARBA" id="ARBA00022723"/>
    </source>
</evidence>
<dbReference type="AlphaFoldDB" id="A0AAJ7DZY6"/>
<keyword evidence="1" id="KW-0479">Metal-binding</keyword>
<reference evidence="7" key="1">
    <citation type="submission" date="2025-08" db="UniProtKB">
        <authorList>
            <consortium name="RefSeq"/>
        </authorList>
    </citation>
    <scope>IDENTIFICATION</scope>
</reference>
<dbReference type="PANTHER" id="PTHR20916">
    <property type="entry name" value="CYSTEINE AND GLYCINE-RICH PROTEIN 2 BINDING PROTEIN"/>
    <property type="match status" value="1"/>
</dbReference>
<feature type="region of interest" description="Disordered" evidence="4">
    <location>
        <begin position="339"/>
        <end position="359"/>
    </location>
</feature>
<dbReference type="RefSeq" id="XP_011502622.1">
    <property type="nucleotide sequence ID" value="XM_011504320.1"/>
</dbReference>
<dbReference type="FunFam" id="3.40.630.30:FF:000013">
    <property type="entry name" value="cysteine-rich protein 2-binding protein-like"/>
    <property type="match status" value="1"/>
</dbReference>
<dbReference type="Proteomes" id="UP000695007">
    <property type="component" value="Unplaced"/>
</dbReference>
<name>A0AAJ7DZY6_9HYME</name>
<dbReference type="Gene3D" id="3.90.980.20">
    <property type="match status" value="1"/>
</dbReference>
<dbReference type="CTD" id="35113"/>
<dbReference type="PROSITE" id="PS51186">
    <property type="entry name" value="GNAT"/>
    <property type="match status" value="1"/>
</dbReference>
<keyword evidence="6" id="KW-1185">Reference proteome</keyword>
<organism evidence="6 7">
    <name type="scientific">Ceratosolen solmsi marchali</name>
    <dbReference type="NCBI Taxonomy" id="326594"/>
    <lineage>
        <taxon>Eukaryota</taxon>
        <taxon>Metazoa</taxon>
        <taxon>Ecdysozoa</taxon>
        <taxon>Arthropoda</taxon>
        <taxon>Hexapoda</taxon>
        <taxon>Insecta</taxon>
        <taxon>Pterygota</taxon>
        <taxon>Neoptera</taxon>
        <taxon>Endopterygota</taxon>
        <taxon>Hymenoptera</taxon>
        <taxon>Apocrita</taxon>
        <taxon>Proctotrupomorpha</taxon>
        <taxon>Chalcidoidea</taxon>
        <taxon>Agaonidae</taxon>
        <taxon>Agaoninae</taxon>
        <taxon>Ceratosolen</taxon>
    </lineage>
</organism>
<evidence type="ECO:0000313" key="6">
    <source>
        <dbReference type="Proteomes" id="UP000695007"/>
    </source>
</evidence>
<dbReference type="GO" id="GO:0004402">
    <property type="term" value="F:histone acetyltransferase activity"/>
    <property type="evidence" value="ECO:0007669"/>
    <property type="project" value="TreeGrafter"/>
</dbReference>
<sequence>MESVPQSLDLCKICLNECDSYENPAICCEGKCQQKVHVRCLSRGALPSNLIGDVFYDLYCTTCSNSKDEFVIRQKLPWLTAVILTLYNLREKSSGISRRGYFHWKSDISMFINNNWNQLFTKSVKRKKNWIGTISGTLSHYSGLFFKSGTSELGDQGWWKLIDNDPPEVLVNKYYKVLKIKKEHQAKLKSKNIENFTVNSNISSDICDINGVEDVKIEEDNTAVNLEETEADSNNEISTSIPTCEEFEDILDLDIDIPNIEDFPSFNLSESAIVEELPFESSNQLPQEFVSDCLDNVLDTIEESDEDVDVSETNIEDCQESELLKIKCDTEQLNEQKECNESNKNTELPPPTPSLFNQTVRRPWPWDESIKLDPDKVRPLMSEREEEFLLQKIEQYKHLLDTAPPTVRRLYRKLANRKLKRQYGLPLLNIDTFGKETKKDIPKMKKKCNTVLDRFISEDMSIFFEQRLQGHCEPTSVHSPYTNRLLKPYIRRDVTSCPLWLTIMNELLAKVNSKRPGWKPRRNAPIDYSYIRPQHVPAINSLCHQFFWPGIDLTECLQYPDFTCVVLYKKVVVGFAIMVPDVGYNEAYISFLLVRPEWRRAGIGRFILYHLVQTCMGKDITLHVSATNTALILYQKFGFKQEEFVQDFYEKYIPPSSKESKHALFLRLSR</sequence>
<dbReference type="SUPFAM" id="SSF55729">
    <property type="entry name" value="Acyl-CoA N-acyltransferases (Nat)"/>
    <property type="match status" value="1"/>
</dbReference>
<evidence type="ECO:0000313" key="7">
    <source>
        <dbReference type="RefSeq" id="XP_011502622.1"/>
    </source>
</evidence>
<dbReference type="InterPro" id="IPR016181">
    <property type="entry name" value="Acyl_CoA_acyltransferase"/>
</dbReference>
<accession>A0AAJ7DZY6</accession>
<dbReference type="GeneID" id="105366018"/>
<evidence type="ECO:0000256" key="4">
    <source>
        <dbReference type="SAM" id="MobiDB-lite"/>
    </source>
</evidence>
<dbReference type="InterPro" id="IPR019786">
    <property type="entry name" value="Zinc_finger_PHD-type_CS"/>
</dbReference>
<evidence type="ECO:0000256" key="3">
    <source>
        <dbReference type="ARBA" id="ARBA00022833"/>
    </source>
</evidence>
<feature type="domain" description="N-acetyltransferase" evidence="5">
    <location>
        <begin position="526"/>
        <end position="670"/>
    </location>
</feature>
<dbReference type="KEGG" id="csol:105366018"/>
<dbReference type="Pfam" id="PF00583">
    <property type="entry name" value="Acetyltransf_1"/>
    <property type="match status" value="1"/>
</dbReference>
<dbReference type="PANTHER" id="PTHR20916:SF26">
    <property type="entry name" value="CYSTEINE-RICH PROTEIN 2-BINDING PROTEIN"/>
    <property type="match status" value="1"/>
</dbReference>
<gene>
    <name evidence="7" type="primary">LOC105366018</name>
</gene>
<keyword evidence="3" id="KW-0862">Zinc</keyword>
<keyword evidence="2" id="KW-0863">Zinc-finger</keyword>
<dbReference type="CDD" id="cd04301">
    <property type="entry name" value="NAT_SF"/>
    <property type="match status" value="1"/>
</dbReference>